<dbReference type="KEGG" id="fmr:Fuma_06295"/>
<protein>
    <recommendedName>
        <fullName evidence="3">Addiction module component</fullName>
    </recommendedName>
</protein>
<organism evidence="1 2">
    <name type="scientific">Fuerstiella marisgermanici</name>
    <dbReference type="NCBI Taxonomy" id="1891926"/>
    <lineage>
        <taxon>Bacteria</taxon>
        <taxon>Pseudomonadati</taxon>
        <taxon>Planctomycetota</taxon>
        <taxon>Planctomycetia</taxon>
        <taxon>Planctomycetales</taxon>
        <taxon>Planctomycetaceae</taxon>
        <taxon>Fuerstiella</taxon>
    </lineage>
</organism>
<dbReference type="RefSeq" id="WP_077027613.1">
    <property type="nucleotide sequence ID" value="NZ_CP017641.1"/>
</dbReference>
<dbReference type="AlphaFoldDB" id="A0A1P8WRD7"/>
<evidence type="ECO:0000313" key="1">
    <source>
        <dbReference type="EMBL" id="APZ96622.1"/>
    </source>
</evidence>
<dbReference type="Proteomes" id="UP000187735">
    <property type="component" value="Chromosome"/>
</dbReference>
<reference evidence="1 2" key="1">
    <citation type="journal article" date="2016" name="Front. Microbiol.">
        <title>Fuerstia marisgermanicae gen. nov., sp. nov., an Unusual Member of the Phylum Planctomycetes from the German Wadden Sea.</title>
        <authorList>
            <person name="Kohn T."/>
            <person name="Heuer A."/>
            <person name="Jogler M."/>
            <person name="Vollmers J."/>
            <person name="Boedeker C."/>
            <person name="Bunk B."/>
            <person name="Rast P."/>
            <person name="Borchert D."/>
            <person name="Glockner I."/>
            <person name="Freese H.M."/>
            <person name="Klenk H.P."/>
            <person name="Overmann J."/>
            <person name="Kaster A.K."/>
            <person name="Rohde M."/>
            <person name="Wiegand S."/>
            <person name="Jogler C."/>
        </authorList>
    </citation>
    <scope>NUCLEOTIDE SEQUENCE [LARGE SCALE GENOMIC DNA]</scope>
    <source>
        <strain evidence="1 2">NH11</strain>
    </source>
</reference>
<evidence type="ECO:0000313" key="2">
    <source>
        <dbReference type="Proteomes" id="UP000187735"/>
    </source>
</evidence>
<evidence type="ECO:0008006" key="3">
    <source>
        <dbReference type="Google" id="ProtNLM"/>
    </source>
</evidence>
<name>A0A1P8WRD7_9PLAN</name>
<keyword evidence="2" id="KW-1185">Reference proteome</keyword>
<proteinExistence type="predicted"/>
<dbReference type="EMBL" id="CP017641">
    <property type="protein sequence ID" value="APZ96622.1"/>
    <property type="molecule type" value="Genomic_DNA"/>
</dbReference>
<gene>
    <name evidence="1" type="ORF">Fuma_06295</name>
</gene>
<accession>A0A1P8WRD7</accession>
<sequence>MAIDYEELRQLPAIDKHRIMEFLREELESSCQSITDLISEEDWRRAKESMAEMDAHPERSLTEEQMWAEVDRLRAERLKQRG</sequence>